<reference evidence="4" key="1">
    <citation type="submission" date="2025-08" db="UniProtKB">
        <authorList>
            <consortium name="RefSeq"/>
        </authorList>
    </citation>
    <scope>IDENTIFICATION</scope>
</reference>
<keyword evidence="3" id="KW-1185">Reference proteome</keyword>
<feature type="transmembrane region" description="Helical" evidence="2">
    <location>
        <begin position="108"/>
        <end position="130"/>
    </location>
</feature>
<organism evidence="3 4">
    <name type="scientific">Salmo salar</name>
    <name type="common">Atlantic salmon</name>
    <dbReference type="NCBI Taxonomy" id="8030"/>
    <lineage>
        <taxon>Eukaryota</taxon>
        <taxon>Metazoa</taxon>
        <taxon>Chordata</taxon>
        <taxon>Craniata</taxon>
        <taxon>Vertebrata</taxon>
        <taxon>Euteleostomi</taxon>
        <taxon>Actinopterygii</taxon>
        <taxon>Neopterygii</taxon>
        <taxon>Teleostei</taxon>
        <taxon>Protacanthopterygii</taxon>
        <taxon>Salmoniformes</taxon>
        <taxon>Salmonidae</taxon>
        <taxon>Salmoninae</taxon>
        <taxon>Salmo</taxon>
    </lineage>
</organism>
<evidence type="ECO:0000313" key="4">
    <source>
        <dbReference type="RefSeq" id="XP_013987101.1"/>
    </source>
</evidence>
<dbReference type="RefSeq" id="XP_013987101.1">
    <property type="nucleotide sequence ID" value="XM_014131626.2"/>
</dbReference>
<dbReference type="PANTHER" id="PTHR16125">
    <property type="entry name" value="TRANSMEMBRANE PROTEIN 74"/>
    <property type="match status" value="1"/>
</dbReference>
<feature type="compositionally biased region" description="Polar residues" evidence="1">
    <location>
        <begin position="23"/>
        <end position="41"/>
    </location>
</feature>
<name>A0A1S3L7Z8_SALSA</name>
<evidence type="ECO:0000256" key="2">
    <source>
        <dbReference type="SAM" id="Phobius"/>
    </source>
</evidence>
<feature type="transmembrane region" description="Helical" evidence="2">
    <location>
        <begin position="164"/>
        <end position="187"/>
    </location>
</feature>
<keyword evidence="2" id="KW-1133">Transmembrane helix</keyword>
<dbReference type="PANTHER" id="PTHR16125:SF4">
    <property type="entry name" value="TRANSMEMBRANE PROTEIN 74B"/>
    <property type="match status" value="1"/>
</dbReference>
<keyword evidence="2 4" id="KW-0812">Transmembrane</keyword>
<evidence type="ECO:0000313" key="3">
    <source>
        <dbReference type="Proteomes" id="UP001652741"/>
    </source>
</evidence>
<proteinExistence type="predicted"/>
<accession>A0A1S3L7Z8</accession>
<dbReference type="Proteomes" id="UP001652741">
    <property type="component" value="Chromosome ssa12"/>
</dbReference>
<dbReference type="KEGG" id="sasa:106565039"/>
<dbReference type="AlphaFoldDB" id="A0A1S3L7Z8"/>
<dbReference type="Pfam" id="PF14927">
    <property type="entry name" value="Neurensin"/>
    <property type="match status" value="1"/>
</dbReference>
<dbReference type="OrthoDB" id="6096234at2759"/>
<feature type="region of interest" description="Disordered" evidence="1">
    <location>
        <begin position="16"/>
        <end position="41"/>
    </location>
</feature>
<evidence type="ECO:0000256" key="1">
    <source>
        <dbReference type="SAM" id="MobiDB-lite"/>
    </source>
</evidence>
<sequence length="251" mass="28056">MESLNAVELCELGDGDKPAACEVTTTPRKGTQSRPWTVASTGIENTSYQDEEHETRFSHQGADSLRIHRSTSNDRGYQLQPQPFQRDELSHRSEEGHETDFKNLSLDYGFIFAMVFLVSGIVLVVIAYTIPREAKVNPDLVSARQMEKLEMYYTQLGSHLDKCIIAGLGLLTLGGMLLSIVLMVSICKGELYHQRTFFQPRKTYGSIHLRMRQLGEGEESLFECELSHTGTTALATRPTDGTPVHSGTQQE</sequence>
<gene>
    <name evidence="4" type="primary">tmem74b</name>
</gene>
<protein>
    <submittedName>
        <fullName evidence="4">Transmembrane protein 74B</fullName>
    </submittedName>
</protein>
<feature type="region of interest" description="Disordered" evidence="1">
    <location>
        <begin position="232"/>
        <end position="251"/>
    </location>
</feature>
<dbReference type="InterPro" id="IPR029695">
    <property type="entry name" value="TMEM74-like"/>
</dbReference>
<dbReference type="OMA" id="LMASICK"/>
<keyword evidence="2" id="KW-0472">Membrane</keyword>